<evidence type="ECO:0000313" key="2">
    <source>
        <dbReference type="Proteomes" id="UP000323506"/>
    </source>
</evidence>
<dbReference type="AlphaFoldDB" id="A0A5D2EDF0"/>
<dbReference type="Proteomes" id="UP000323506">
    <property type="component" value="Chromosome A12"/>
</dbReference>
<keyword evidence="2" id="KW-1185">Reference proteome</keyword>
<name>A0A5D2EDF0_GOSDA</name>
<reference evidence="1 2" key="1">
    <citation type="submission" date="2019-06" db="EMBL/GenBank/DDBJ databases">
        <title>WGS assembly of Gossypium darwinii.</title>
        <authorList>
            <person name="Chen Z.J."/>
            <person name="Sreedasyam A."/>
            <person name="Ando A."/>
            <person name="Song Q."/>
            <person name="De L."/>
            <person name="Hulse-Kemp A."/>
            <person name="Ding M."/>
            <person name="Ye W."/>
            <person name="Kirkbride R."/>
            <person name="Jenkins J."/>
            <person name="Plott C."/>
            <person name="Lovell J."/>
            <person name="Lin Y.-M."/>
            <person name="Vaughn R."/>
            <person name="Liu B."/>
            <person name="Li W."/>
            <person name="Simpson S."/>
            <person name="Scheffler B."/>
            <person name="Saski C."/>
            <person name="Grover C."/>
            <person name="Hu G."/>
            <person name="Conover J."/>
            <person name="Carlson J."/>
            <person name="Shu S."/>
            <person name="Boston L."/>
            <person name="Williams M."/>
            <person name="Peterson D."/>
            <person name="Mcgee K."/>
            <person name="Jones D."/>
            <person name="Wendel J."/>
            <person name="Stelly D."/>
            <person name="Grimwood J."/>
            <person name="Schmutz J."/>
        </authorList>
    </citation>
    <scope>NUCLEOTIDE SEQUENCE [LARGE SCALE GENOMIC DNA]</scope>
    <source>
        <strain evidence="1">1808015.09</strain>
    </source>
</reference>
<organism evidence="1 2">
    <name type="scientific">Gossypium darwinii</name>
    <name type="common">Darwin's cotton</name>
    <name type="synonym">Gossypium barbadense var. darwinii</name>
    <dbReference type="NCBI Taxonomy" id="34276"/>
    <lineage>
        <taxon>Eukaryota</taxon>
        <taxon>Viridiplantae</taxon>
        <taxon>Streptophyta</taxon>
        <taxon>Embryophyta</taxon>
        <taxon>Tracheophyta</taxon>
        <taxon>Spermatophyta</taxon>
        <taxon>Magnoliopsida</taxon>
        <taxon>eudicotyledons</taxon>
        <taxon>Gunneridae</taxon>
        <taxon>Pentapetalae</taxon>
        <taxon>rosids</taxon>
        <taxon>malvids</taxon>
        <taxon>Malvales</taxon>
        <taxon>Malvaceae</taxon>
        <taxon>Malvoideae</taxon>
        <taxon>Gossypium</taxon>
    </lineage>
</organism>
<accession>A0A5D2EDF0</accession>
<sequence>MHQHSMQLSKIQCNPSIRTISHINFSQTPTIPFEDSEYRLQFTCKSGNFEARKCFHRKPRCVDKVKPNSRVLVGSNS</sequence>
<dbReference type="EMBL" id="CM017699">
    <property type="protein sequence ID" value="TYG91564.1"/>
    <property type="molecule type" value="Genomic_DNA"/>
</dbReference>
<gene>
    <name evidence="1" type="ORF">ES288_A12G272100v1</name>
</gene>
<evidence type="ECO:0000313" key="1">
    <source>
        <dbReference type="EMBL" id="TYG91564.1"/>
    </source>
</evidence>
<proteinExistence type="predicted"/>
<protein>
    <submittedName>
        <fullName evidence="1">Uncharacterized protein</fullName>
    </submittedName>
</protein>